<dbReference type="Proteomes" id="UP000050640">
    <property type="component" value="Unplaced"/>
</dbReference>
<keyword evidence="1" id="KW-1185">Reference proteome</keyword>
<sequence>MLERHAITTFQPMLTSVLFAVNFNLRHFMIFYWKKEETIPGTRVPTMITKYMTPVITAKGNLSYESHASNIEQVQYVISEETIKGYAKHPNVTFAIQITRKSCKAYLSYIAHITFIKAQKFSSLDNSSKKENESLGGVPNSYRTKMSGMSNVETIIMHNDLHSKPQKLGLEIRHGPTLFNKPVDETTPAFTTFYETFDLWSKSKELYFVLAQDANLCGARISVSLNSEFLINRNEFILSKFRFYLY</sequence>
<organism evidence="1 2">
    <name type="scientific">Elaeophora elaphi</name>
    <dbReference type="NCBI Taxonomy" id="1147741"/>
    <lineage>
        <taxon>Eukaryota</taxon>
        <taxon>Metazoa</taxon>
        <taxon>Ecdysozoa</taxon>
        <taxon>Nematoda</taxon>
        <taxon>Chromadorea</taxon>
        <taxon>Rhabditida</taxon>
        <taxon>Spirurina</taxon>
        <taxon>Spiruromorpha</taxon>
        <taxon>Filarioidea</taxon>
        <taxon>Onchocercidae</taxon>
        <taxon>Elaeophora</taxon>
    </lineage>
</organism>
<dbReference type="WBParaSite" id="EEL_0000896901-mRNA-1">
    <property type="protein sequence ID" value="EEL_0000896901-mRNA-1"/>
    <property type="gene ID" value="EEL_0000896901"/>
</dbReference>
<evidence type="ECO:0000313" key="2">
    <source>
        <dbReference type="WBParaSite" id="EEL_0000896901-mRNA-1"/>
    </source>
</evidence>
<dbReference type="AlphaFoldDB" id="A0A0R3S2M4"/>
<evidence type="ECO:0000313" key="1">
    <source>
        <dbReference type="Proteomes" id="UP000050640"/>
    </source>
</evidence>
<protein>
    <submittedName>
        <fullName evidence="2">Uncharacterized protein</fullName>
    </submittedName>
</protein>
<name>A0A0R3S2M4_9BILA</name>
<reference evidence="2" key="1">
    <citation type="submission" date="2017-02" db="UniProtKB">
        <authorList>
            <consortium name="WormBaseParasite"/>
        </authorList>
    </citation>
    <scope>IDENTIFICATION</scope>
</reference>
<proteinExistence type="predicted"/>
<accession>A0A0R3S2M4</accession>